<dbReference type="Pfam" id="PF01370">
    <property type="entry name" value="Epimerase"/>
    <property type="match status" value="1"/>
</dbReference>
<keyword evidence="4" id="KW-1185">Reference proteome</keyword>
<dbReference type="SUPFAM" id="SSF51735">
    <property type="entry name" value="NAD(P)-binding Rossmann-fold domains"/>
    <property type="match status" value="1"/>
</dbReference>
<sequence length="359" mass="39662">MDKEKQSINKDSRILVTGGAGFIGSNLIDSFLADGHQVVCLDNFSTGKIENIKKAQLSDQFTLLRGDIRNFEDCQRAVEDCDYVFHQAALGSVPRSIADPMTSTDVNIGGFVKILFAAKEAGVKRLVYAASSSTYGDHPDLPKVEHVIGNALSPYAITKYVDELFARNFADVYGLETIGLRYFNVFGRRQDPNGAYAAVIPKFVLSLIHGESPKINGDGTYSRDFTYIDNVIQANKLAAAVDTDIIKSNLASYYGHLGQPFDPEKTISEVFNVAFGERASLNQLAETLKGELRNYDEKIAAIEFEYGSERPGDVPHSLASIEKAKSIIGYEPEFSMEKGLKDACEWYWLSLKKDLTCQS</sequence>
<accession>A0ABR9ANH3</accession>
<dbReference type="CDD" id="cd05256">
    <property type="entry name" value="UDP_AE_SDR_e"/>
    <property type="match status" value="1"/>
</dbReference>
<evidence type="ECO:0000313" key="3">
    <source>
        <dbReference type="EMBL" id="MBD8490104.1"/>
    </source>
</evidence>
<dbReference type="Proteomes" id="UP000647133">
    <property type="component" value="Unassembled WGS sequence"/>
</dbReference>
<dbReference type="PANTHER" id="PTHR43245">
    <property type="entry name" value="BIFUNCTIONAL POLYMYXIN RESISTANCE PROTEIN ARNA"/>
    <property type="match status" value="1"/>
</dbReference>
<keyword evidence="1" id="KW-0175">Coiled coil</keyword>
<dbReference type="InterPro" id="IPR036291">
    <property type="entry name" value="NAD(P)-bd_dom_sf"/>
</dbReference>
<reference evidence="3 4" key="1">
    <citation type="submission" date="2020-09" db="EMBL/GenBank/DDBJ databases">
        <title>Echinicola sp. CAU 1574 isolated from sand of Sido Beach.</title>
        <authorList>
            <person name="Kim W."/>
        </authorList>
    </citation>
    <scope>NUCLEOTIDE SEQUENCE [LARGE SCALE GENOMIC DNA]</scope>
    <source>
        <strain evidence="3 4">CAU 1574</strain>
    </source>
</reference>
<evidence type="ECO:0000259" key="2">
    <source>
        <dbReference type="Pfam" id="PF01370"/>
    </source>
</evidence>
<organism evidence="3 4">
    <name type="scientific">Echinicola arenosa</name>
    <dbReference type="NCBI Taxonomy" id="2774144"/>
    <lineage>
        <taxon>Bacteria</taxon>
        <taxon>Pseudomonadati</taxon>
        <taxon>Bacteroidota</taxon>
        <taxon>Cytophagia</taxon>
        <taxon>Cytophagales</taxon>
        <taxon>Cyclobacteriaceae</taxon>
        <taxon>Echinicola</taxon>
    </lineage>
</organism>
<dbReference type="RefSeq" id="WP_192010983.1">
    <property type="nucleotide sequence ID" value="NZ_JACYTQ010000005.1"/>
</dbReference>
<proteinExistence type="predicted"/>
<dbReference type="InterPro" id="IPR001509">
    <property type="entry name" value="Epimerase_deHydtase"/>
</dbReference>
<comment type="caution">
    <text evidence="3">The sequence shown here is derived from an EMBL/GenBank/DDBJ whole genome shotgun (WGS) entry which is preliminary data.</text>
</comment>
<feature type="domain" description="NAD-dependent epimerase/dehydratase" evidence="2">
    <location>
        <begin position="14"/>
        <end position="240"/>
    </location>
</feature>
<dbReference type="Gene3D" id="3.90.25.10">
    <property type="entry name" value="UDP-galactose 4-epimerase, domain 1"/>
    <property type="match status" value="1"/>
</dbReference>
<name>A0ABR9ANH3_9BACT</name>
<dbReference type="PANTHER" id="PTHR43245:SF13">
    <property type="entry name" value="UDP-D-APIOSE_UDP-D-XYLOSE SYNTHASE 2"/>
    <property type="match status" value="1"/>
</dbReference>
<evidence type="ECO:0000256" key="1">
    <source>
        <dbReference type="SAM" id="Coils"/>
    </source>
</evidence>
<dbReference type="InterPro" id="IPR050177">
    <property type="entry name" value="Lipid_A_modif_metabolic_enz"/>
</dbReference>
<dbReference type="EMBL" id="JACYTQ010000005">
    <property type="protein sequence ID" value="MBD8490104.1"/>
    <property type="molecule type" value="Genomic_DNA"/>
</dbReference>
<evidence type="ECO:0000313" key="4">
    <source>
        <dbReference type="Proteomes" id="UP000647133"/>
    </source>
</evidence>
<protein>
    <submittedName>
        <fullName evidence="3">SDR family oxidoreductase</fullName>
    </submittedName>
</protein>
<gene>
    <name evidence="3" type="ORF">IFO69_15210</name>
</gene>
<dbReference type="Gene3D" id="3.40.50.720">
    <property type="entry name" value="NAD(P)-binding Rossmann-like Domain"/>
    <property type="match status" value="1"/>
</dbReference>
<feature type="coiled-coil region" evidence="1">
    <location>
        <begin position="278"/>
        <end position="305"/>
    </location>
</feature>
<dbReference type="PRINTS" id="PR01713">
    <property type="entry name" value="NUCEPIMERASE"/>
</dbReference>